<evidence type="ECO:0000313" key="6">
    <source>
        <dbReference type="EMBL" id="MDP9682658.1"/>
    </source>
</evidence>
<feature type="compositionally biased region" description="Basic residues" evidence="5">
    <location>
        <begin position="200"/>
        <end position="212"/>
    </location>
</feature>
<evidence type="ECO:0000256" key="2">
    <source>
        <dbReference type="ARBA" id="ARBA00022827"/>
    </source>
</evidence>
<dbReference type="EMBL" id="JAURUD010000001">
    <property type="protein sequence ID" value="MDP9682658.1"/>
    <property type="molecule type" value="Genomic_DNA"/>
</dbReference>
<feature type="compositionally biased region" description="Low complexity" evidence="5">
    <location>
        <begin position="182"/>
        <end position="199"/>
    </location>
</feature>
<keyword evidence="3" id="KW-0560">Oxidoreductase</keyword>
<gene>
    <name evidence="6" type="ORF">J2S47_003160</name>
</gene>
<evidence type="ECO:0000256" key="3">
    <source>
        <dbReference type="ARBA" id="ARBA00023002"/>
    </source>
</evidence>
<name>A0ABT9LG14_STRGD</name>
<sequence length="219" mass="22816">MLVRSADGREEAYDLVVGADGAWCRVRPAVSPVTPHHTGVTSVETPLDDVGHPPPGLARLVGDGSLAVYGVNRALVAQCDGGGHVTVYARFRAPLDGWSGADGDTGAVRAGRPVTFDGWAAPVPGLPRHGTAFARHPLYVLPESHTWDRRRGDAAGRRRPSDAPLGAGANLTMLEGAELAETLAAGPRTWTGPSAPSRSGRGRGPRGGRGSRRPACTAW</sequence>
<keyword evidence="2" id="KW-0274">FAD</keyword>
<feature type="compositionally biased region" description="Basic and acidic residues" evidence="5">
    <location>
        <begin position="148"/>
        <end position="161"/>
    </location>
</feature>
<keyword evidence="4" id="KW-0503">Monooxygenase</keyword>
<keyword evidence="1" id="KW-0285">Flavoprotein</keyword>
<reference evidence="6 7" key="1">
    <citation type="submission" date="2023-07" db="EMBL/GenBank/DDBJ databases">
        <title>Sequencing the genomes of 1000 actinobacteria strains.</title>
        <authorList>
            <person name="Klenk H.-P."/>
        </authorList>
    </citation>
    <scope>NUCLEOTIDE SEQUENCE [LARGE SCALE GENOMIC DNA]</scope>
    <source>
        <strain evidence="6 7">DSM 40229</strain>
    </source>
</reference>
<comment type="caution">
    <text evidence="6">The sequence shown here is derived from an EMBL/GenBank/DDBJ whole genome shotgun (WGS) entry which is preliminary data.</text>
</comment>
<dbReference type="InterPro" id="IPR036188">
    <property type="entry name" value="FAD/NAD-bd_sf"/>
</dbReference>
<proteinExistence type="predicted"/>
<dbReference type="Proteomes" id="UP001231675">
    <property type="component" value="Unassembled WGS sequence"/>
</dbReference>
<organism evidence="6 7">
    <name type="scientific">Streptomyces griseoviridis</name>
    <dbReference type="NCBI Taxonomy" id="45398"/>
    <lineage>
        <taxon>Bacteria</taxon>
        <taxon>Bacillati</taxon>
        <taxon>Actinomycetota</taxon>
        <taxon>Actinomycetes</taxon>
        <taxon>Kitasatosporales</taxon>
        <taxon>Streptomycetaceae</taxon>
        <taxon>Streptomyces</taxon>
    </lineage>
</organism>
<evidence type="ECO:0000256" key="5">
    <source>
        <dbReference type="SAM" id="MobiDB-lite"/>
    </source>
</evidence>
<evidence type="ECO:0000313" key="7">
    <source>
        <dbReference type="Proteomes" id="UP001231675"/>
    </source>
</evidence>
<keyword evidence="7" id="KW-1185">Reference proteome</keyword>
<evidence type="ECO:0000256" key="4">
    <source>
        <dbReference type="ARBA" id="ARBA00023033"/>
    </source>
</evidence>
<dbReference type="Gene3D" id="3.50.50.60">
    <property type="entry name" value="FAD/NAD(P)-binding domain"/>
    <property type="match status" value="1"/>
</dbReference>
<dbReference type="SUPFAM" id="SSF51905">
    <property type="entry name" value="FAD/NAD(P)-binding domain"/>
    <property type="match status" value="1"/>
</dbReference>
<feature type="region of interest" description="Disordered" evidence="5">
    <location>
        <begin position="148"/>
        <end position="167"/>
    </location>
</feature>
<protein>
    <submittedName>
        <fullName evidence="6">2-polyprenyl-6-methoxyphenol hydroxylase-like FAD-dependent oxidoreductase</fullName>
    </submittedName>
</protein>
<dbReference type="PANTHER" id="PTHR46972:SF1">
    <property type="entry name" value="FAD DEPENDENT OXIDOREDUCTASE DOMAIN-CONTAINING PROTEIN"/>
    <property type="match status" value="1"/>
</dbReference>
<feature type="region of interest" description="Disordered" evidence="5">
    <location>
        <begin position="182"/>
        <end position="219"/>
    </location>
</feature>
<dbReference type="PANTHER" id="PTHR46972">
    <property type="entry name" value="MONOOXYGENASE ASQM-RELATED"/>
    <property type="match status" value="1"/>
</dbReference>
<accession>A0ABT9LG14</accession>
<evidence type="ECO:0000256" key="1">
    <source>
        <dbReference type="ARBA" id="ARBA00022630"/>
    </source>
</evidence>